<dbReference type="InterPro" id="IPR000182">
    <property type="entry name" value="GNAT_dom"/>
</dbReference>
<proteinExistence type="predicted"/>
<evidence type="ECO:0000259" key="4">
    <source>
        <dbReference type="PROSITE" id="PS51186"/>
    </source>
</evidence>
<evidence type="ECO:0000256" key="1">
    <source>
        <dbReference type="ARBA" id="ARBA00022679"/>
    </source>
</evidence>
<keyword evidence="6" id="KW-1185">Reference proteome</keyword>
<keyword evidence="2" id="KW-0012">Acyltransferase</keyword>
<feature type="domain" description="N-acetyltransferase" evidence="4">
    <location>
        <begin position="1"/>
        <end position="188"/>
    </location>
</feature>
<dbReference type="Gene3D" id="3.40.630.30">
    <property type="match status" value="1"/>
</dbReference>
<name>A0A7K3WQC0_9FLAO</name>
<dbReference type="PANTHER" id="PTHR43420">
    <property type="entry name" value="ACETYLTRANSFERASE"/>
    <property type="match status" value="1"/>
</dbReference>
<protein>
    <submittedName>
        <fullName evidence="5">GNAT family N-acetyltransferase</fullName>
    </submittedName>
</protein>
<dbReference type="SUPFAM" id="SSF55729">
    <property type="entry name" value="Acyl-CoA N-acyltransferases (Nat)"/>
    <property type="match status" value="1"/>
</dbReference>
<accession>A0A7K3WQC0</accession>
<keyword evidence="1 5" id="KW-0808">Transferase</keyword>
<dbReference type="GO" id="GO:0016747">
    <property type="term" value="F:acyltransferase activity, transferring groups other than amino-acyl groups"/>
    <property type="evidence" value="ECO:0007669"/>
    <property type="project" value="InterPro"/>
</dbReference>
<dbReference type="InterPro" id="IPR016181">
    <property type="entry name" value="Acyl_CoA_acyltransferase"/>
</dbReference>
<dbReference type="RefSeq" id="WP_163285142.1">
    <property type="nucleotide sequence ID" value="NZ_JAAGVY010000015.1"/>
</dbReference>
<feature type="transmembrane region" description="Helical" evidence="3">
    <location>
        <begin position="12"/>
        <end position="30"/>
    </location>
</feature>
<dbReference type="Pfam" id="PF00583">
    <property type="entry name" value="Acetyltransf_1"/>
    <property type="match status" value="1"/>
</dbReference>
<keyword evidence="3" id="KW-1133">Transmembrane helix</keyword>
<gene>
    <name evidence="5" type="ORF">G3O08_09560</name>
</gene>
<dbReference type="AlphaFoldDB" id="A0A7K3WQC0"/>
<reference evidence="5 6" key="1">
    <citation type="submission" date="2020-02" db="EMBL/GenBank/DDBJ databases">
        <title>Out from the shadows clarifying the taxonomy of the family Cryomorphaceae and related taxa by utilizing the GTDB taxonomic framework.</title>
        <authorList>
            <person name="Bowman J.P."/>
        </authorList>
    </citation>
    <scope>NUCLEOTIDE SEQUENCE [LARGE SCALE GENOMIC DNA]</scope>
    <source>
        <strain evidence="5 6">QSSC 1-22</strain>
    </source>
</reference>
<evidence type="ECO:0000313" key="5">
    <source>
        <dbReference type="EMBL" id="NEN23746.1"/>
    </source>
</evidence>
<dbReference type="InterPro" id="IPR050680">
    <property type="entry name" value="YpeA/RimI_acetyltransf"/>
</dbReference>
<dbReference type="EMBL" id="JAAGVY010000015">
    <property type="protein sequence ID" value="NEN23746.1"/>
    <property type="molecule type" value="Genomic_DNA"/>
</dbReference>
<dbReference type="CDD" id="cd04301">
    <property type="entry name" value="NAT_SF"/>
    <property type="match status" value="1"/>
</dbReference>
<keyword evidence="3" id="KW-0472">Membrane</keyword>
<evidence type="ECO:0000256" key="2">
    <source>
        <dbReference type="ARBA" id="ARBA00023315"/>
    </source>
</evidence>
<evidence type="ECO:0000313" key="6">
    <source>
        <dbReference type="Proteomes" id="UP000486602"/>
    </source>
</evidence>
<organism evidence="5 6">
    <name type="scientific">Cryomorpha ignava</name>
    <dbReference type="NCBI Taxonomy" id="101383"/>
    <lineage>
        <taxon>Bacteria</taxon>
        <taxon>Pseudomonadati</taxon>
        <taxon>Bacteroidota</taxon>
        <taxon>Flavobacteriia</taxon>
        <taxon>Flavobacteriales</taxon>
        <taxon>Cryomorphaceae</taxon>
        <taxon>Cryomorpha</taxon>
    </lineage>
</organism>
<sequence>MIIRQATKADSEVLTILIMLALEAMVYEFIAEKNFEKGIAFLSHFTKSENNQYSYQNCFVAEVNGAVVGAVNAYDGAHLDVLRKPVLDFVFKTTGRAIKVGDETQEGELYIDTLGVNPNYQGLGIGSALVNHLIDKIVVQKRQTLGLLVDVDNPKARKLYLKLGFKSVGYKTLFVKELEHLQISPKAN</sequence>
<evidence type="ECO:0000256" key="3">
    <source>
        <dbReference type="SAM" id="Phobius"/>
    </source>
</evidence>
<dbReference type="PROSITE" id="PS51186">
    <property type="entry name" value="GNAT"/>
    <property type="match status" value="1"/>
</dbReference>
<keyword evidence="3" id="KW-0812">Transmembrane</keyword>
<dbReference type="Proteomes" id="UP000486602">
    <property type="component" value="Unassembled WGS sequence"/>
</dbReference>
<comment type="caution">
    <text evidence="5">The sequence shown here is derived from an EMBL/GenBank/DDBJ whole genome shotgun (WGS) entry which is preliminary data.</text>
</comment>